<proteinExistence type="predicted"/>
<name>A0A077ED93_9FLAO</name>
<dbReference type="STRING" id="1338011.BD94_0808"/>
<dbReference type="GeneID" id="56685766"/>
<evidence type="ECO:0000313" key="2">
    <source>
        <dbReference type="EMBL" id="AIL44583.1"/>
    </source>
</evidence>
<protein>
    <submittedName>
        <fullName evidence="2">Putative outermembrane protein</fullName>
    </submittedName>
</protein>
<keyword evidence="1" id="KW-0732">Signal</keyword>
<feature type="signal peptide" evidence="1">
    <location>
        <begin position="1"/>
        <end position="21"/>
    </location>
</feature>
<feature type="chain" id="PRO_5001717647" evidence="1">
    <location>
        <begin position="22"/>
        <end position="282"/>
    </location>
</feature>
<dbReference type="HOGENOM" id="CLU_079006_0_0_10"/>
<dbReference type="KEGG" id="eao:BD94_0808"/>
<gene>
    <name evidence="2" type="ORF">BD94_0808</name>
</gene>
<dbReference type="Proteomes" id="UP000028933">
    <property type="component" value="Chromosome"/>
</dbReference>
<accession>A0A077ED93</accession>
<sequence length="282" mass="32020">MKKFFALAVLFLGTSLGFSQSLDSNTNIVEKPTPLTKKGQMFVFFGWNRAAFSNSDIRFSGNGYNFQLNNVSAQDRPTKFGIVYFNPGWFTVVQYNFRAGYFIKDNLAIVLGIDHMKYVMNQNQTVNFSGHISDPKYAGMVQNGQVNLQDEQFLTFEHTDGLNYENLGIEKYQKISTSKNWDIVWSYGVGAGFMFPKSNVKLFGNERSDRFHVAGIGTDARASINLVFAKHWMLRLEGKAGYINMWDIKTTLNNKPDKAQQDFVFGQVLAGIGYTFNTKKNK</sequence>
<evidence type="ECO:0000256" key="1">
    <source>
        <dbReference type="SAM" id="SignalP"/>
    </source>
</evidence>
<dbReference type="eggNOG" id="ENOG502Z8RB">
    <property type="taxonomic scope" value="Bacteria"/>
</dbReference>
<organism evidence="2 3">
    <name type="scientific">Elizabethkingia anophelis NUHP1</name>
    <dbReference type="NCBI Taxonomy" id="1338011"/>
    <lineage>
        <taxon>Bacteria</taxon>
        <taxon>Pseudomonadati</taxon>
        <taxon>Bacteroidota</taxon>
        <taxon>Flavobacteriia</taxon>
        <taxon>Flavobacteriales</taxon>
        <taxon>Weeksellaceae</taxon>
        <taxon>Elizabethkingia</taxon>
    </lineage>
</organism>
<reference evidence="2" key="1">
    <citation type="journal article" date="2013" name="Lancet">
        <title>First case of E anophelis outbreak in an intensive-care unit.</title>
        <authorList>
            <person name="Teo J."/>
            <person name="Tan S.Y."/>
            <person name="Tay M."/>
            <person name="Ding Y."/>
            <person name="Kjelleberg S."/>
            <person name="Givskov M."/>
            <person name="Lin R.T."/>
            <person name="Yang L."/>
        </authorList>
    </citation>
    <scope>NUCLEOTIDE SEQUENCE [LARGE SCALE GENOMIC DNA]</scope>
    <source>
        <strain evidence="2">NUHP1</strain>
    </source>
</reference>
<evidence type="ECO:0000313" key="3">
    <source>
        <dbReference type="Proteomes" id="UP000028933"/>
    </source>
</evidence>
<dbReference type="AlphaFoldDB" id="A0A077ED93"/>
<dbReference type="EMBL" id="CP007547">
    <property type="protein sequence ID" value="AIL44583.1"/>
    <property type="molecule type" value="Genomic_DNA"/>
</dbReference>
<dbReference type="RefSeq" id="WP_009087735.1">
    <property type="nucleotide sequence ID" value="NZ_CP007547.1"/>
</dbReference>
<reference evidence="2" key="2">
    <citation type="journal article" date="2015" name="Genome Biol. Evol.">
        <title>Complete Genome Sequence and Transcriptomic Analysis of the Novel Pathogen Elizabethkingia anophelis in Response to Oxidative Stress.</title>
        <authorList>
            <person name="Li Y."/>
            <person name="Liu Y."/>
            <person name="Chew S.C."/>
            <person name="Tay M."/>
            <person name="Salido M.M."/>
            <person name="Teo J."/>
            <person name="Lauro F.M."/>
            <person name="Givskov M."/>
            <person name="Yang L."/>
        </authorList>
    </citation>
    <scope>NUCLEOTIDE SEQUENCE</scope>
    <source>
        <strain evidence="2">NUHP1</strain>
    </source>
</reference>